<dbReference type="Pfam" id="PF03372">
    <property type="entry name" value="Exo_endo_phos"/>
    <property type="match status" value="1"/>
</dbReference>
<keyword evidence="6" id="KW-0378">Hydrolase</keyword>
<evidence type="ECO:0000256" key="7">
    <source>
        <dbReference type="ARBA" id="ARBA00022842"/>
    </source>
</evidence>
<dbReference type="CDD" id="cd09083">
    <property type="entry name" value="EEP-1"/>
    <property type="match status" value="1"/>
</dbReference>
<dbReference type="PROSITE" id="PS51318">
    <property type="entry name" value="TAT"/>
    <property type="match status" value="1"/>
</dbReference>
<dbReference type="SUPFAM" id="SSF56219">
    <property type="entry name" value="DNase I-like"/>
    <property type="match status" value="1"/>
</dbReference>
<dbReference type="Gene3D" id="3.60.10.10">
    <property type="entry name" value="Endonuclease/exonuclease/phosphatase"/>
    <property type="match status" value="1"/>
</dbReference>
<dbReference type="InterPro" id="IPR006311">
    <property type="entry name" value="TAT_signal"/>
</dbReference>
<sequence length="307" mass="34318">MSHSPSRRVVLGSGLAAGVAATAGVALSRPSEDAEATPRSGPVLVGHPEGQRLHVMTLNIRTPLDDSPHTWEERRPRITGLLRRERPTVVGLQESLFHQGRDILAGLDGYDWIHLVPDGVSEVGGTVVLYETARLRPVAYDHLWLSDTPRLIGSADWGNELVRMLTWVRFTDLRTERDFVVINNHFDHQSKNSRERSAEMLVDLLPEFDVPVLVIGDFNAEPDERPYQILVEDGGLRDSWPGAEERLTKEYGTFNGWDPDPDTGARRIDWILATPDVRVERVGVNTETDEGLPPSDHWAVQALLRLA</sequence>
<dbReference type="GO" id="GO:0004519">
    <property type="term" value="F:endonuclease activity"/>
    <property type="evidence" value="ECO:0007669"/>
    <property type="project" value="UniProtKB-KW"/>
</dbReference>
<evidence type="ECO:0000256" key="8">
    <source>
        <dbReference type="ARBA" id="ARBA00023204"/>
    </source>
</evidence>
<feature type="domain" description="Endonuclease/exonuclease/phosphatase" evidence="10">
    <location>
        <begin position="56"/>
        <end position="297"/>
    </location>
</feature>
<feature type="region of interest" description="Disordered" evidence="9">
    <location>
        <begin position="28"/>
        <end position="47"/>
    </location>
</feature>
<dbReference type="EMBL" id="RJMB01000003">
    <property type="protein sequence ID" value="RNL86624.1"/>
    <property type="molecule type" value="Genomic_DNA"/>
</dbReference>
<dbReference type="GO" id="GO:0006281">
    <property type="term" value="P:DNA repair"/>
    <property type="evidence" value="ECO:0007669"/>
    <property type="project" value="UniProtKB-KW"/>
</dbReference>
<dbReference type="PANTHER" id="PTHR15822:SF4">
    <property type="entry name" value="TYROSYL-DNA PHOSPHODIESTERASE 2"/>
    <property type="match status" value="1"/>
</dbReference>
<comment type="caution">
    <text evidence="11">The sequence shown here is derived from an EMBL/GenBank/DDBJ whole genome shotgun (WGS) entry which is preliminary data.</text>
</comment>
<evidence type="ECO:0000313" key="11">
    <source>
        <dbReference type="EMBL" id="RNL86624.1"/>
    </source>
</evidence>
<gene>
    <name evidence="11" type="ORF">EFW17_05425</name>
</gene>
<dbReference type="InterPro" id="IPR005135">
    <property type="entry name" value="Endo/exonuclease/phosphatase"/>
</dbReference>
<keyword evidence="4" id="KW-0479">Metal-binding</keyword>
<evidence type="ECO:0000256" key="6">
    <source>
        <dbReference type="ARBA" id="ARBA00022801"/>
    </source>
</evidence>
<protein>
    <submittedName>
        <fullName evidence="11">Endonuclease/exonuclease/phosphatase family protein</fullName>
    </submittedName>
</protein>
<dbReference type="InterPro" id="IPR036691">
    <property type="entry name" value="Endo/exonu/phosph_ase_sf"/>
</dbReference>
<keyword evidence="5" id="KW-0227">DNA damage</keyword>
<evidence type="ECO:0000256" key="9">
    <source>
        <dbReference type="SAM" id="MobiDB-lite"/>
    </source>
</evidence>
<dbReference type="OrthoDB" id="9793162at2"/>
<keyword evidence="8" id="KW-0234">DNA repair</keyword>
<proteinExistence type="predicted"/>
<reference evidence="11 12" key="1">
    <citation type="submission" date="2018-11" db="EMBL/GenBank/DDBJ databases">
        <title>The genome draft of YIM 96095.</title>
        <authorList>
            <person name="Tang S.-K."/>
            <person name="Chunyu W.-X."/>
            <person name="Feng Y.-Z."/>
        </authorList>
    </citation>
    <scope>NUCLEOTIDE SEQUENCE [LARGE SCALE GENOMIC DNA]</scope>
    <source>
        <strain evidence="11 12">YIM 96095</strain>
    </source>
</reference>
<keyword evidence="12" id="KW-1185">Reference proteome</keyword>
<evidence type="ECO:0000256" key="5">
    <source>
        <dbReference type="ARBA" id="ARBA00022763"/>
    </source>
</evidence>
<evidence type="ECO:0000259" key="10">
    <source>
        <dbReference type="Pfam" id="PF03372"/>
    </source>
</evidence>
<evidence type="ECO:0000256" key="2">
    <source>
        <dbReference type="ARBA" id="ARBA00001946"/>
    </source>
</evidence>
<dbReference type="InterPro" id="IPR051547">
    <property type="entry name" value="TDP2-like"/>
</dbReference>
<keyword evidence="11" id="KW-0269">Exonuclease</keyword>
<accession>A0A3N0EFM3</accession>
<dbReference type="RefSeq" id="WP_123200149.1">
    <property type="nucleotide sequence ID" value="NZ_RJMB01000003.1"/>
</dbReference>
<organism evidence="11 12">
    <name type="scientific">Halostreptopolyspora alba</name>
    <dbReference type="NCBI Taxonomy" id="2487137"/>
    <lineage>
        <taxon>Bacteria</taxon>
        <taxon>Bacillati</taxon>
        <taxon>Actinomycetota</taxon>
        <taxon>Actinomycetes</taxon>
        <taxon>Streptosporangiales</taxon>
        <taxon>Nocardiopsidaceae</taxon>
        <taxon>Halostreptopolyspora</taxon>
    </lineage>
</organism>
<name>A0A3N0EFM3_9ACTN</name>
<keyword evidence="7" id="KW-0460">Magnesium</keyword>
<comment type="cofactor">
    <cofactor evidence="1">
        <name>Mn(2+)</name>
        <dbReference type="ChEBI" id="CHEBI:29035"/>
    </cofactor>
</comment>
<keyword evidence="11" id="KW-0255">Endonuclease</keyword>
<evidence type="ECO:0000313" key="12">
    <source>
        <dbReference type="Proteomes" id="UP000269198"/>
    </source>
</evidence>
<dbReference type="GO" id="GO:0004527">
    <property type="term" value="F:exonuclease activity"/>
    <property type="evidence" value="ECO:0007669"/>
    <property type="project" value="UniProtKB-KW"/>
</dbReference>
<dbReference type="GO" id="GO:0046872">
    <property type="term" value="F:metal ion binding"/>
    <property type="evidence" value="ECO:0007669"/>
    <property type="project" value="UniProtKB-KW"/>
</dbReference>
<dbReference type="PANTHER" id="PTHR15822">
    <property type="entry name" value="TRAF AND TNF RECEPTOR-ASSOCIATED PROTEIN"/>
    <property type="match status" value="1"/>
</dbReference>
<evidence type="ECO:0000256" key="1">
    <source>
        <dbReference type="ARBA" id="ARBA00001936"/>
    </source>
</evidence>
<comment type="cofactor">
    <cofactor evidence="2">
        <name>Mg(2+)</name>
        <dbReference type="ChEBI" id="CHEBI:18420"/>
    </cofactor>
</comment>
<keyword evidence="3" id="KW-0540">Nuclease</keyword>
<dbReference type="Proteomes" id="UP000269198">
    <property type="component" value="Unassembled WGS sequence"/>
</dbReference>
<evidence type="ECO:0000256" key="4">
    <source>
        <dbReference type="ARBA" id="ARBA00022723"/>
    </source>
</evidence>
<evidence type="ECO:0000256" key="3">
    <source>
        <dbReference type="ARBA" id="ARBA00022722"/>
    </source>
</evidence>
<dbReference type="AlphaFoldDB" id="A0A3N0EFM3"/>